<dbReference type="HOGENOM" id="CLU_089696_3_2_1"/>
<keyword evidence="10" id="KW-1185">Reference proteome</keyword>
<proteinExistence type="inferred from homology"/>
<keyword evidence="2" id="KW-0808">Transferase</keyword>
<evidence type="ECO:0000256" key="5">
    <source>
        <dbReference type="ARBA" id="ARBA00022842"/>
    </source>
</evidence>
<evidence type="ECO:0000256" key="6">
    <source>
        <dbReference type="ARBA" id="ARBA00023098"/>
    </source>
</evidence>
<keyword evidence="4" id="KW-0276">Fatty acid metabolism</keyword>
<dbReference type="InterPro" id="IPR037143">
    <property type="entry name" value="4-PPantetheinyl_Trfase_dom_sf"/>
</dbReference>
<dbReference type="NCBIfam" id="TIGR00556">
    <property type="entry name" value="pantethn_trn"/>
    <property type="match status" value="1"/>
</dbReference>
<dbReference type="Proteomes" id="UP000054248">
    <property type="component" value="Unassembled WGS sequence"/>
</dbReference>
<evidence type="ECO:0000256" key="4">
    <source>
        <dbReference type="ARBA" id="ARBA00022832"/>
    </source>
</evidence>
<keyword evidence="3" id="KW-0479">Metal-binding</keyword>
<dbReference type="Gene3D" id="3.90.470.20">
    <property type="entry name" value="4'-phosphopantetheinyl transferase domain"/>
    <property type="match status" value="1"/>
</dbReference>
<feature type="domain" description="4'-phosphopantetheinyl transferase" evidence="8">
    <location>
        <begin position="5"/>
        <end position="119"/>
    </location>
</feature>
<evidence type="ECO:0000256" key="7">
    <source>
        <dbReference type="ARBA" id="ARBA00023160"/>
    </source>
</evidence>
<protein>
    <recommendedName>
        <fullName evidence="8">4'-phosphopantetheinyl transferase domain-containing protein</fullName>
    </recommendedName>
</protein>
<dbReference type="InterPro" id="IPR002582">
    <property type="entry name" value="ACPS"/>
</dbReference>
<dbReference type="InterPro" id="IPR004568">
    <property type="entry name" value="Ppantetheine-prot_Trfase_dom"/>
</dbReference>
<dbReference type="STRING" id="1051891.A0A0C3QG38"/>
<gene>
    <name evidence="9" type="ORF">M407DRAFT_224031</name>
</gene>
<evidence type="ECO:0000313" key="10">
    <source>
        <dbReference type="Proteomes" id="UP000054248"/>
    </source>
</evidence>
<evidence type="ECO:0000256" key="2">
    <source>
        <dbReference type="ARBA" id="ARBA00022679"/>
    </source>
</evidence>
<sequence>MGVLGIGIDLLHIPRFRAVLARRGPTKMVQRILTAKERDEYLTLREDAHRLRFLGVRWAVKEAAYKALYPSFRLTWKDLSFTREGASPKPILNLESPTPGNPHLKMHASVSHDGEYIIAQVLAEHLP</sequence>
<accession>A0A0C3QG38</accession>
<dbReference type="InterPro" id="IPR008278">
    <property type="entry name" value="4-PPantetheinyl_Trfase_dom"/>
</dbReference>
<evidence type="ECO:0000313" key="9">
    <source>
        <dbReference type="EMBL" id="KIO30530.1"/>
    </source>
</evidence>
<evidence type="ECO:0000256" key="3">
    <source>
        <dbReference type="ARBA" id="ARBA00022723"/>
    </source>
</evidence>
<dbReference type="AlphaFoldDB" id="A0A0C3QG38"/>
<dbReference type="Pfam" id="PF01648">
    <property type="entry name" value="ACPS"/>
    <property type="match status" value="1"/>
</dbReference>
<dbReference type="GO" id="GO:0006633">
    <property type="term" value="P:fatty acid biosynthetic process"/>
    <property type="evidence" value="ECO:0007669"/>
    <property type="project" value="UniProtKB-KW"/>
</dbReference>
<dbReference type="GO" id="GO:0008897">
    <property type="term" value="F:holo-[acyl-carrier-protein] synthase activity"/>
    <property type="evidence" value="ECO:0007669"/>
    <property type="project" value="InterPro"/>
</dbReference>
<evidence type="ECO:0000259" key="8">
    <source>
        <dbReference type="Pfam" id="PF01648"/>
    </source>
</evidence>
<evidence type="ECO:0000256" key="1">
    <source>
        <dbReference type="ARBA" id="ARBA00022516"/>
    </source>
</evidence>
<reference evidence="9 10" key="1">
    <citation type="submission" date="2014-04" db="EMBL/GenBank/DDBJ databases">
        <authorList>
            <consortium name="DOE Joint Genome Institute"/>
            <person name="Kuo A."/>
            <person name="Girlanda M."/>
            <person name="Perotto S."/>
            <person name="Kohler A."/>
            <person name="Nagy L.G."/>
            <person name="Floudas D."/>
            <person name="Copeland A."/>
            <person name="Barry K.W."/>
            <person name="Cichocki N."/>
            <person name="Veneault-Fourrey C."/>
            <person name="LaButti K."/>
            <person name="Lindquist E.A."/>
            <person name="Lipzen A."/>
            <person name="Lundell T."/>
            <person name="Morin E."/>
            <person name="Murat C."/>
            <person name="Sun H."/>
            <person name="Tunlid A."/>
            <person name="Henrissat B."/>
            <person name="Grigoriev I.V."/>
            <person name="Hibbett D.S."/>
            <person name="Martin F."/>
            <person name="Nordberg H.P."/>
            <person name="Cantor M.N."/>
            <person name="Hua S.X."/>
        </authorList>
    </citation>
    <scope>NUCLEOTIDE SEQUENCE [LARGE SCALE GENOMIC DNA]</scope>
    <source>
        <strain evidence="9 10">MUT 4182</strain>
    </source>
</reference>
<keyword evidence="1" id="KW-0444">Lipid biosynthesis</keyword>
<keyword evidence="6" id="KW-0443">Lipid metabolism</keyword>
<keyword evidence="7" id="KW-0275">Fatty acid biosynthesis</keyword>
<reference evidence="10" key="2">
    <citation type="submission" date="2015-01" db="EMBL/GenBank/DDBJ databases">
        <title>Evolutionary Origins and Diversification of the Mycorrhizal Mutualists.</title>
        <authorList>
            <consortium name="DOE Joint Genome Institute"/>
            <consortium name="Mycorrhizal Genomics Consortium"/>
            <person name="Kohler A."/>
            <person name="Kuo A."/>
            <person name="Nagy L.G."/>
            <person name="Floudas D."/>
            <person name="Copeland A."/>
            <person name="Barry K.W."/>
            <person name="Cichocki N."/>
            <person name="Veneault-Fourrey C."/>
            <person name="LaButti K."/>
            <person name="Lindquist E.A."/>
            <person name="Lipzen A."/>
            <person name="Lundell T."/>
            <person name="Morin E."/>
            <person name="Murat C."/>
            <person name="Riley R."/>
            <person name="Ohm R."/>
            <person name="Sun H."/>
            <person name="Tunlid A."/>
            <person name="Henrissat B."/>
            <person name="Grigoriev I.V."/>
            <person name="Hibbett D.S."/>
            <person name="Martin F."/>
        </authorList>
    </citation>
    <scope>NUCLEOTIDE SEQUENCE [LARGE SCALE GENOMIC DNA]</scope>
    <source>
        <strain evidence="10">MUT 4182</strain>
    </source>
</reference>
<name>A0A0C3QG38_9AGAM</name>
<dbReference type="EMBL" id="KN822971">
    <property type="protein sequence ID" value="KIO30530.1"/>
    <property type="molecule type" value="Genomic_DNA"/>
</dbReference>
<dbReference type="OrthoDB" id="15433at2759"/>
<dbReference type="GO" id="GO:0000287">
    <property type="term" value="F:magnesium ion binding"/>
    <property type="evidence" value="ECO:0007669"/>
    <property type="project" value="InterPro"/>
</dbReference>
<keyword evidence="5" id="KW-0460">Magnesium</keyword>
<dbReference type="HAMAP" id="MF_00101">
    <property type="entry name" value="AcpS"/>
    <property type="match status" value="1"/>
</dbReference>
<organism evidence="9 10">
    <name type="scientific">Tulasnella calospora MUT 4182</name>
    <dbReference type="NCBI Taxonomy" id="1051891"/>
    <lineage>
        <taxon>Eukaryota</taxon>
        <taxon>Fungi</taxon>
        <taxon>Dikarya</taxon>
        <taxon>Basidiomycota</taxon>
        <taxon>Agaricomycotina</taxon>
        <taxon>Agaricomycetes</taxon>
        <taxon>Cantharellales</taxon>
        <taxon>Tulasnellaceae</taxon>
        <taxon>Tulasnella</taxon>
    </lineage>
</organism>
<dbReference type="SUPFAM" id="SSF56214">
    <property type="entry name" value="4'-phosphopantetheinyl transferase"/>
    <property type="match status" value="1"/>
</dbReference>